<protein>
    <submittedName>
        <fullName evidence="1">Uncharacterized protein</fullName>
    </submittedName>
</protein>
<organism evidence="1 2">
    <name type="scientific">Dendrothele bispora (strain CBS 962.96)</name>
    <dbReference type="NCBI Taxonomy" id="1314807"/>
    <lineage>
        <taxon>Eukaryota</taxon>
        <taxon>Fungi</taxon>
        <taxon>Dikarya</taxon>
        <taxon>Basidiomycota</taxon>
        <taxon>Agaricomycotina</taxon>
        <taxon>Agaricomycetes</taxon>
        <taxon>Agaricomycetidae</taxon>
        <taxon>Agaricales</taxon>
        <taxon>Agaricales incertae sedis</taxon>
        <taxon>Dendrothele</taxon>
    </lineage>
</organism>
<name>A0A4S8KIY2_DENBC</name>
<evidence type="ECO:0000313" key="1">
    <source>
        <dbReference type="EMBL" id="THU75422.1"/>
    </source>
</evidence>
<keyword evidence="2" id="KW-1185">Reference proteome</keyword>
<reference evidence="1 2" key="1">
    <citation type="journal article" date="2019" name="Nat. Ecol. Evol.">
        <title>Megaphylogeny resolves global patterns of mushroom evolution.</title>
        <authorList>
            <person name="Varga T."/>
            <person name="Krizsan K."/>
            <person name="Foldi C."/>
            <person name="Dima B."/>
            <person name="Sanchez-Garcia M."/>
            <person name="Sanchez-Ramirez S."/>
            <person name="Szollosi G.J."/>
            <person name="Szarkandi J.G."/>
            <person name="Papp V."/>
            <person name="Albert L."/>
            <person name="Andreopoulos W."/>
            <person name="Angelini C."/>
            <person name="Antonin V."/>
            <person name="Barry K.W."/>
            <person name="Bougher N.L."/>
            <person name="Buchanan P."/>
            <person name="Buyck B."/>
            <person name="Bense V."/>
            <person name="Catcheside P."/>
            <person name="Chovatia M."/>
            <person name="Cooper J."/>
            <person name="Damon W."/>
            <person name="Desjardin D."/>
            <person name="Finy P."/>
            <person name="Geml J."/>
            <person name="Haridas S."/>
            <person name="Hughes K."/>
            <person name="Justo A."/>
            <person name="Karasinski D."/>
            <person name="Kautmanova I."/>
            <person name="Kiss B."/>
            <person name="Kocsube S."/>
            <person name="Kotiranta H."/>
            <person name="LaButti K.M."/>
            <person name="Lechner B.E."/>
            <person name="Liimatainen K."/>
            <person name="Lipzen A."/>
            <person name="Lukacs Z."/>
            <person name="Mihaltcheva S."/>
            <person name="Morgado L.N."/>
            <person name="Niskanen T."/>
            <person name="Noordeloos M.E."/>
            <person name="Ohm R.A."/>
            <person name="Ortiz-Santana B."/>
            <person name="Ovrebo C."/>
            <person name="Racz N."/>
            <person name="Riley R."/>
            <person name="Savchenko A."/>
            <person name="Shiryaev A."/>
            <person name="Soop K."/>
            <person name="Spirin V."/>
            <person name="Szebenyi C."/>
            <person name="Tomsovsky M."/>
            <person name="Tulloss R.E."/>
            <person name="Uehling J."/>
            <person name="Grigoriev I.V."/>
            <person name="Vagvolgyi C."/>
            <person name="Papp T."/>
            <person name="Martin F.M."/>
            <person name="Miettinen O."/>
            <person name="Hibbett D.S."/>
            <person name="Nagy L.G."/>
        </authorList>
    </citation>
    <scope>NUCLEOTIDE SEQUENCE [LARGE SCALE GENOMIC DNA]</scope>
    <source>
        <strain evidence="1 2">CBS 962.96</strain>
    </source>
</reference>
<dbReference type="Proteomes" id="UP000297245">
    <property type="component" value="Unassembled WGS sequence"/>
</dbReference>
<sequence length="142" mass="15905">TNLLPVKDIAIPGEAVAPAPYGGLTIDSKSSCVDLQISLEFARRATTVGWSKSQRSDKESDELHLAKITLRQDVLRETLAERTSERDAAREELGKLRNYLMEITPRLNELQEYLVESTSEQEMAREELGDAIYEKEALSHAS</sequence>
<proteinExistence type="predicted"/>
<gene>
    <name evidence="1" type="ORF">K435DRAFT_880858</name>
</gene>
<accession>A0A4S8KIY2</accession>
<dbReference type="AlphaFoldDB" id="A0A4S8KIY2"/>
<feature type="non-terminal residue" evidence="1">
    <location>
        <position position="1"/>
    </location>
</feature>
<dbReference type="EMBL" id="ML182165">
    <property type="protein sequence ID" value="THU75422.1"/>
    <property type="molecule type" value="Genomic_DNA"/>
</dbReference>
<evidence type="ECO:0000313" key="2">
    <source>
        <dbReference type="Proteomes" id="UP000297245"/>
    </source>
</evidence>